<name>A0ABN1KFT1_CLOSU</name>
<sequence length="78" mass="9041">MHRKNIYLYIKQDFNKRYSVEVKKYTDDGKIDNSFTKNIENMVIKECYEAVTVESMFDINIGNVPEVLGSNLAIGTPF</sequence>
<evidence type="ECO:0000313" key="2">
    <source>
        <dbReference type="Proteomes" id="UP001501047"/>
    </source>
</evidence>
<dbReference type="EMBL" id="BAAACI010000001">
    <property type="protein sequence ID" value="GAA0765140.1"/>
    <property type="molecule type" value="Genomic_DNA"/>
</dbReference>
<keyword evidence="2" id="KW-1185">Reference proteome</keyword>
<accession>A0ABN1KFT1</accession>
<organism evidence="1 2">
    <name type="scientific">Clostridium subterminale</name>
    <dbReference type="NCBI Taxonomy" id="1550"/>
    <lineage>
        <taxon>Bacteria</taxon>
        <taxon>Bacillati</taxon>
        <taxon>Bacillota</taxon>
        <taxon>Clostridia</taxon>
        <taxon>Eubacteriales</taxon>
        <taxon>Clostridiaceae</taxon>
        <taxon>Clostridium</taxon>
    </lineage>
</organism>
<comment type="caution">
    <text evidence="1">The sequence shown here is derived from an EMBL/GenBank/DDBJ whole genome shotgun (WGS) entry which is preliminary data.</text>
</comment>
<protein>
    <submittedName>
        <fullName evidence="1">Uncharacterized protein</fullName>
    </submittedName>
</protein>
<dbReference type="Proteomes" id="UP001501047">
    <property type="component" value="Unassembled WGS sequence"/>
</dbReference>
<gene>
    <name evidence="1" type="ORF">GCM10008908_01220</name>
</gene>
<reference evidence="1 2" key="1">
    <citation type="journal article" date="2019" name="Int. J. Syst. Evol. Microbiol.">
        <title>The Global Catalogue of Microorganisms (GCM) 10K type strain sequencing project: providing services to taxonomists for standard genome sequencing and annotation.</title>
        <authorList>
            <consortium name="The Broad Institute Genomics Platform"/>
            <consortium name="The Broad Institute Genome Sequencing Center for Infectious Disease"/>
            <person name="Wu L."/>
            <person name="Ma J."/>
        </authorList>
    </citation>
    <scope>NUCLEOTIDE SEQUENCE [LARGE SCALE GENOMIC DNA]</scope>
    <source>
        <strain evidence="1 2">JCM 1417</strain>
    </source>
</reference>
<evidence type="ECO:0000313" key="1">
    <source>
        <dbReference type="EMBL" id="GAA0765140.1"/>
    </source>
</evidence>
<proteinExistence type="predicted"/>